<feature type="signal peptide" evidence="3">
    <location>
        <begin position="1"/>
        <end position="27"/>
    </location>
</feature>
<keyword evidence="2" id="KW-1133">Transmembrane helix</keyword>
<feature type="chain" id="PRO_5043662513" evidence="3">
    <location>
        <begin position="28"/>
        <end position="843"/>
    </location>
</feature>
<protein>
    <submittedName>
        <fullName evidence="4">Uncharacterized protein</fullName>
    </submittedName>
</protein>
<evidence type="ECO:0000256" key="2">
    <source>
        <dbReference type="SAM" id="Phobius"/>
    </source>
</evidence>
<feature type="compositionally biased region" description="Acidic residues" evidence="1">
    <location>
        <begin position="571"/>
        <end position="585"/>
    </location>
</feature>
<feature type="region of interest" description="Disordered" evidence="1">
    <location>
        <begin position="730"/>
        <end position="759"/>
    </location>
</feature>
<evidence type="ECO:0000256" key="1">
    <source>
        <dbReference type="SAM" id="MobiDB-lite"/>
    </source>
</evidence>
<feature type="region of interest" description="Disordered" evidence="1">
    <location>
        <begin position="793"/>
        <end position="818"/>
    </location>
</feature>
<feature type="transmembrane region" description="Helical" evidence="2">
    <location>
        <begin position="766"/>
        <end position="786"/>
    </location>
</feature>
<keyword evidence="2" id="KW-0812">Transmembrane</keyword>
<keyword evidence="2" id="KW-0472">Membrane</keyword>
<dbReference type="AlphaFoldDB" id="A0AAV1VJT1"/>
<keyword evidence="3" id="KW-0732">Signal</keyword>
<gene>
    <name evidence="4" type="ORF">PM001_LOCUS31654</name>
</gene>
<proteinExistence type="predicted"/>
<dbReference type="EMBL" id="CAKLBY020000367">
    <property type="protein sequence ID" value="CAK7946504.1"/>
    <property type="molecule type" value="Genomic_DNA"/>
</dbReference>
<evidence type="ECO:0000313" key="4">
    <source>
        <dbReference type="EMBL" id="CAK7946504.1"/>
    </source>
</evidence>
<organism evidence="4 5">
    <name type="scientific">Peronospora matthiolae</name>
    <dbReference type="NCBI Taxonomy" id="2874970"/>
    <lineage>
        <taxon>Eukaryota</taxon>
        <taxon>Sar</taxon>
        <taxon>Stramenopiles</taxon>
        <taxon>Oomycota</taxon>
        <taxon>Peronosporomycetes</taxon>
        <taxon>Peronosporales</taxon>
        <taxon>Peronosporaceae</taxon>
        <taxon>Peronospora</taxon>
    </lineage>
</organism>
<feature type="compositionally biased region" description="Basic and acidic residues" evidence="1">
    <location>
        <begin position="371"/>
        <end position="388"/>
    </location>
</feature>
<feature type="region of interest" description="Disordered" evidence="1">
    <location>
        <begin position="366"/>
        <end position="426"/>
    </location>
</feature>
<evidence type="ECO:0000256" key="3">
    <source>
        <dbReference type="SAM" id="SignalP"/>
    </source>
</evidence>
<feature type="compositionally biased region" description="Polar residues" evidence="1">
    <location>
        <begin position="527"/>
        <end position="551"/>
    </location>
</feature>
<accession>A0AAV1VJT1</accession>
<comment type="caution">
    <text evidence="4">The sequence shown here is derived from an EMBL/GenBank/DDBJ whole genome shotgun (WGS) entry which is preliminary data.</text>
</comment>
<evidence type="ECO:0000313" key="5">
    <source>
        <dbReference type="Proteomes" id="UP001162060"/>
    </source>
</evidence>
<name>A0AAV1VJT1_9STRA</name>
<feature type="region of interest" description="Disordered" evidence="1">
    <location>
        <begin position="525"/>
        <end position="592"/>
    </location>
</feature>
<sequence>MRRAFAQMATTVYLAVAIASTQTPASALDSDTQTQIVPREARPLSGYSAFGSKPALLESVPLWIESRPADGINLMETDDGTAGLIVGDTYTRRSDQETGKSGAKVVRDDVLQAVDGSFVPDDVVDTMGRKLDHETQPVDSMLSGSTDAVRRGVESVVVDVERGTDASDLTVETVTDAAKTVGLAANLAGNTTTGMPVNRTAADSAVENEMYNASKAGKTGIPQLEVRVDAGSLTEETVGDVISPVLNASNPVKDVVANASDVNRKTESTLLVDEVAHVVNGTDVREETANNTLLNVVKPVVGAMNVSTNSSDPNDRVVDVVTNTTEHKKLVLDPASGSIKPVASAADTVANASDLNVSSTIDAAATTAGGRTEDLRRSEMAKTTESRAKSPVVNRTTNSSDFRPRTLDDASFNTTEPMAPVVSTPAGTSGFTVKTAAPDVNTEARTIAEAAAPTTSTGTTTSPTLLIAPTAFTSTSEMDAATHDVRDRTFESAVSRFPTPVMLSETGASATTMEQIPSLNEDVKVKPTTSNLTSPTVPQLSDLKTGTSSGENDLDLSKPSTKREHKSIADDNVDNNEFGSEDFNDDALNRKSFSSSSSSVADMANVVKTPSVTGATSASEPTESDDSFAPTFAAVDGSIGLSTNKFNTADASSLTADLASMSASTEGSGVIDIPTQEPIKTAADSASLSAWMEIPSVIEMPTSAHEKTALRLDPPAAVGPSPVAAPVAAVAPQTPTPSGSSTTESQEALSKRAKDVSGENGAGTSALFVVVGGLGCVAVSAIVVYVKKQSHETGTVDSGSERASVSAAAGARSSEGSVYNDPLGTRYSSIVMITPNGDGVCIL</sequence>
<reference evidence="4" key="1">
    <citation type="submission" date="2024-01" db="EMBL/GenBank/DDBJ databases">
        <authorList>
            <person name="Webb A."/>
        </authorList>
    </citation>
    <scope>NUCLEOTIDE SEQUENCE</scope>
    <source>
        <strain evidence="4">Pm1</strain>
    </source>
</reference>
<feature type="compositionally biased region" description="Low complexity" evidence="1">
    <location>
        <begin position="801"/>
        <end position="818"/>
    </location>
</feature>
<feature type="compositionally biased region" description="Low complexity" evidence="1">
    <location>
        <begin position="730"/>
        <end position="747"/>
    </location>
</feature>
<dbReference type="Proteomes" id="UP001162060">
    <property type="component" value="Unassembled WGS sequence"/>
</dbReference>